<feature type="compositionally biased region" description="Low complexity" evidence="1">
    <location>
        <begin position="264"/>
        <end position="277"/>
    </location>
</feature>
<gene>
    <name evidence="4" type="ORF">F5Z01DRAFT_647749</name>
</gene>
<feature type="compositionally biased region" description="Basic residues" evidence="1">
    <location>
        <begin position="714"/>
        <end position="725"/>
    </location>
</feature>
<dbReference type="InterPro" id="IPR007122">
    <property type="entry name" value="Villin/Gelsolin"/>
</dbReference>
<feature type="compositionally biased region" description="Polar residues" evidence="1">
    <location>
        <begin position="69"/>
        <end position="80"/>
    </location>
</feature>
<dbReference type="GO" id="GO:0051015">
    <property type="term" value="F:actin filament binding"/>
    <property type="evidence" value="ECO:0007669"/>
    <property type="project" value="InterPro"/>
</dbReference>
<protein>
    <submittedName>
        <fullName evidence="4">Gelsolin repeat protein</fullName>
    </submittedName>
</protein>
<feature type="compositionally biased region" description="Low complexity" evidence="1">
    <location>
        <begin position="596"/>
        <end position="607"/>
    </location>
</feature>
<feature type="region of interest" description="Disordered" evidence="1">
    <location>
        <begin position="1"/>
        <end position="497"/>
    </location>
</feature>
<dbReference type="GO" id="GO:0051014">
    <property type="term" value="P:actin filament severing"/>
    <property type="evidence" value="ECO:0007669"/>
    <property type="project" value="TreeGrafter"/>
</dbReference>
<name>A0A9P8CRJ8_9HYPO</name>
<feature type="compositionally biased region" description="Polar residues" evidence="1">
    <location>
        <begin position="21"/>
        <end position="34"/>
    </location>
</feature>
<dbReference type="EMBL" id="MU251246">
    <property type="protein sequence ID" value="KAG9257114.1"/>
    <property type="molecule type" value="Genomic_DNA"/>
</dbReference>
<reference evidence="4" key="1">
    <citation type="journal article" date="2021" name="IMA Fungus">
        <title>Genomic characterization of three marine fungi, including Emericellopsis atlantica sp. nov. with signatures of a generalist lifestyle and marine biomass degradation.</title>
        <authorList>
            <person name="Hagestad O.C."/>
            <person name="Hou L."/>
            <person name="Andersen J.H."/>
            <person name="Hansen E.H."/>
            <person name="Altermark B."/>
            <person name="Li C."/>
            <person name="Kuhnert E."/>
            <person name="Cox R.J."/>
            <person name="Crous P.W."/>
            <person name="Spatafora J.W."/>
            <person name="Lail K."/>
            <person name="Amirebrahimi M."/>
            <person name="Lipzen A."/>
            <person name="Pangilinan J."/>
            <person name="Andreopoulos W."/>
            <person name="Hayes R.D."/>
            <person name="Ng V."/>
            <person name="Grigoriev I.V."/>
            <person name="Jackson S.A."/>
            <person name="Sutton T.D.S."/>
            <person name="Dobson A.D.W."/>
            <person name="Rama T."/>
        </authorList>
    </citation>
    <scope>NUCLEOTIDE SEQUENCE</scope>
    <source>
        <strain evidence="4">TS7</strain>
    </source>
</reference>
<accession>A0A9P8CRJ8</accession>
<dbReference type="PANTHER" id="PTHR11977:SF133">
    <property type="entry name" value="DUF4045 DOMAIN-CONTAINING PROTEIN"/>
    <property type="match status" value="1"/>
</dbReference>
<feature type="compositionally biased region" description="Low complexity" evidence="1">
    <location>
        <begin position="968"/>
        <end position="984"/>
    </location>
</feature>
<organism evidence="4 5">
    <name type="scientific">Emericellopsis atlantica</name>
    <dbReference type="NCBI Taxonomy" id="2614577"/>
    <lineage>
        <taxon>Eukaryota</taxon>
        <taxon>Fungi</taxon>
        <taxon>Dikarya</taxon>
        <taxon>Ascomycota</taxon>
        <taxon>Pezizomycotina</taxon>
        <taxon>Sordariomycetes</taxon>
        <taxon>Hypocreomycetidae</taxon>
        <taxon>Hypocreales</taxon>
        <taxon>Bionectriaceae</taxon>
        <taxon>Emericellopsis</taxon>
    </lineage>
</organism>
<dbReference type="GO" id="GO:0005546">
    <property type="term" value="F:phosphatidylinositol-4,5-bisphosphate binding"/>
    <property type="evidence" value="ECO:0007669"/>
    <property type="project" value="TreeGrafter"/>
</dbReference>
<dbReference type="GO" id="GO:0005737">
    <property type="term" value="C:cytoplasm"/>
    <property type="evidence" value="ECO:0007669"/>
    <property type="project" value="TreeGrafter"/>
</dbReference>
<dbReference type="InterPro" id="IPR025118">
    <property type="entry name" value="DUF4045"/>
</dbReference>
<comment type="caution">
    <text evidence="4">The sequence shown here is derived from an EMBL/GenBank/DDBJ whole genome shotgun (WGS) entry which is preliminary data.</text>
</comment>
<evidence type="ECO:0000259" key="3">
    <source>
        <dbReference type="Pfam" id="PF25480"/>
    </source>
</evidence>
<dbReference type="GO" id="GO:0051016">
    <property type="term" value="P:barbed-end actin filament capping"/>
    <property type="evidence" value="ECO:0007669"/>
    <property type="project" value="TreeGrafter"/>
</dbReference>
<dbReference type="GO" id="GO:0008154">
    <property type="term" value="P:actin polymerization or depolymerization"/>
    <property type="evidence" value="ECO:0007669"/>
    <property type="project" value="TreeGrafter"/>
</dbReference>
<feature type="compositionally biased region" description="Polar residues" evidence="1">
    <location>
        <begin position="48"/>
        <end position="57"/>
    </location>
</feature>
<dbReference type="SMART" id="SM00262">
    <property type="entry name" value="GEL"/>
    <property type="match status" value="3"/>
</dbReference>
<dbReference type="SUPFAM" id="SSF55753">
    <property type="entry name" value="Actin depolymerizing proteins"/>
    <property type="match status" value="3"/>
</dbReference>
<evidence type="ECO:0000313" key="5">
    <source>
        <dbReference type="Proteomes" id="UP000887229"/>
    </source>
</evidence>
<evidence type="ECO:0000259" key="2">
    <source>
        <dbReference type="Pfam" id="PF13254"/>
    </source>
</evidence>
<dbReference type="OrthoDB" id="6375767at2759"/>
<feature type="compositionally biased region" description="Polar residues" evidence="1">
    <location>
        <begin position="211"/>
        <end position="227"/>
    </location>
</feature>
<feature type="region of interest" description="Disordered" evidence="1">
    <location>
        <begin position="535"/>
        <end position="988"/>
    </location>
</feature>
<feature type="compositionally biased region" description="Low complexity" evidence="1">
    <location>
        <begin position="135"/>
        <end position="147"/>
    </location>
</feature>
<dbReference type="PANTHER" id="PTHR11977">
    <property type="entry name" value="VILLIN"/>
    <property type="match status" value="1"/>
</dbReference>
<dbReference type="GO" id="GO:0015629">
    <property type="term" value="C:actin cytoskeleton"/>
    <property type="evidence" value="ECO:0007669"/>
    <property type="project" value="TreeGrafter"/>
</dbReference>
<dbReference type="InterPro" id="IPR029006">
    <property type="entry name" value="ADF-H/Gelsolin-like_dom_sf"/>
</dbReference>
<evidence type="ECO:0000256" key="1">
    <source>
        <dbReference type="SAM" id="MobiDB-lite"/>
    </source>
</evidence>
<dbReference type="Gene3D" id="3.40.20.10">
    <property type="entry name" value="Severin"/>
    <property type="match status" value="3"/>
</dbReference>
<feature type="compositionally biased region" description="Basic and acidic residues" evidence="1">
    <location>
        <begin position="535"/>
        <end position="546"/>
    </location>
</feature>
<sequence>MTFSSPTKENESPADAEKRSTPPTRTNTMSWQRRPTSRGGTRPLSMVAAQNATQRSLVGSPEPAPLSATEPSFSRDQIAQNLLAKDPSWFRQTSERGQGSAAYRRNQVEDDDRSDVSSGRAQLPGMSDNTRERSTSATSSTTTVTARGGLASPLPISESSFDKSFEPSSDETLLKSPTGLSSSRPTSPTKGMGGFVQSAMMKRSDSVKRWSVQTSGLTRADTVTPSRNGIGRDRPAFPRSHSKTPSSSRPTSRHGERQASNGDTTTASEATSPAETEGQSHTIDTALPVSPSKTMDTRRWSPTKSSWLETALNRPESPKPQPKPQTPSQPAWKEALNRKAAGPAESDTGRPASVSHRHQVSIGGLLRSSPMGTGIKSNTTDLGGIYSPPARGNRPSLGPRVPSKPSHINIEAKKEPQAAASGDDDSAEPLAAEESMPAAVAKPPAPKPKPQTPPKKDFRANLRQRPADSGPSQAAEPEFKNALGNLRRTKTQNYVAPDELKGNILRGKNALNVTDGPQKSVRKDEFKDAILKKKEDFNKAQHEGKGVTRTPVTDADKPLPEGLARRSELGKLPNARGNTAGSGTSDVLKPSPAPKPSSVSSPGASSPQAQHVLSPSPERLTRVSTEPAASPSDPATRRLPSLPKETSAPSSLQSRVGGGKLADRFNPALAGILARGPPPASSEGSRESRNANEATPASGPDEPSKPGPQLTHMTKGRARGPKRKAPTTAASTQPQKAPEVKSHQQGYSEPDSEEAHTPVRALPVPPQSHGTKPISPKVAPKPFTKPSVNGTPEKGSPHSRPTPLTIGTRTPDAGPIRVLPIRGQPTGGDKPTAAPVSPIKPHKTGGDVSQPGSPRKLDMNRMSRFLDDSAVRSRADSLPQPIRMTHQRTGSRSPTKFERPLEPQPLSPTKVDREHTVPVRSAASRFGGGVKSPSSTHESPPETFDRDLLPSMSRSPGSPTRALPTPPSASVRSPPLSRSPIRSPTKASSELSTLLTQFFGPGRPKQDCRFDAAELLASKPNGHGKVKTLDVRMAQLSGGGKTLDIQQQFERTLFEDEMYICTHEFMSESGAQALNVYFWVGDGVSRATADDAQLFAQREAKSRGGKMIRLGQGSETSEFLQALGGAIVVLRGSSSKFEPTAKRMLCGRRHLGEVVFDEVDFLQSSLCAGFPYLITEAGKSFLWKGKGSTVDELSCARLIGMELSPSGELVECEEESEPDAFWNLFAPGTKPHSADHWRLKPKYDKYGGRLFCSDADSPQQIYEISPFSQADLLSTNIYVLDAFFEMYVIVGSRAGSNFPSFRNALEFAQEYAILAAGMEDRPFVPISTVVLEGVPRDLKRVFRKWEDDRSPTVTKETGGLRRGRSLRVVPLTQALQALNE</sequence>
<feature type="compositionally biased region" description="Pro residues" evidence="1">
    <location>
        <begin position="443"/>
        <end position="453"/>
    </location>
</feature>
<feature type="compositionally biased region" description="Basic and acidic residues" evidence="1">
    <location>
        <begin position="939"/>
        <end position="948"/>
    </location>
</feature>
<dbReference type="Proteomes" id="UP000887229">
    <property type="component" value="Unassembled WGS sequence"/>
</dbReference>
<proteinExistence type="predicted"/>
<feature type="compositionally biased region" description="Polar residues" evidence="1">
    <location>
        <begin position="576"/>
        <end position="585"/>
    </location>
</feature>
<evidence type="ECO:0000313" key="4">
    <source>
        <dbReference type="EMBL" id="KAG9257114.1"/>
    </source>
</evidence>
<dbReference type="Pfam" id="PF13254">
    <property type="entry name" value="DUF4045"/>
    <property type="match status" value="1"/>
</dbReference>
<dbReference type="GeneID" id="70293908"/>
<dbReference type="InterPro" id="IPR057226">
    <property type="entry name" value="DUF7904"/>
</dbReference>
<dbReference type="Pfam" id="PF25480">
    <property type="entry name" value="DUF7904"/>
    <property type="match status" value="1"/>
</dbReference>
<feature type="compositionally biased region" description="Basic and acidic residues" evidence="1">
    <location>
        <begin position="8"/>
        <end position="20"/>
    </location>
</feature>
<feature type="compositionally biased region" description="Basic and acidic residues" evidence="1">
    <location>
        <begin position="855"/>
        <end position="875"/>
    </location>
</feature>
<keyword evidence="5" id="KW-1185">Reference proteome</keyword>
<feature type="domain" description="DUF4045" evidence="2">
    <location>
        <begin position="8"/>
        <end position="537"/>
    </location>
</feature>
<dbReference type="RefSeq" id="XP_046121038.1">
    <property type="nucleotide sequence ID" value="XM_046263005.1"/>
</dbReference>
<feature type="compositionally biased region" description="Polar residues" evidence="1">
    <location>
        <begin position="178"/>
        <end position="189"/>
    </location>
</feature>
<feature type="domain" description="DUF7904" evidence="3">
    <location>
        <begin position="1033"/>
        <end position="1131"/>
    </location>
</feature>
<feature type="compositionally biased region" description="Basic and acidic residues" evidence="1">
    <location>
        <begin position="554"/>
        <end position="569"/>
    </location>
</feature>
<feature type="compositionally biased region" description="Pro residues" evidence="1">
    <location>
        <begin position="318"/>
        <end position="327"/>
    </location>
</feature>